<organism evidence="1">
    <name type="scientific">Sesamum angustifolium</name>
    <dbReference type="NCBI Taxonomy" id="2727405"/>
    <lineage>
        <taxon>Eukaryota</taxon>
        <taxon>Viridiplantae</taxon>
        <taxon>Streptophyta</taxon>
        <taxon>Embryophyta</taxon>
        <taxon>Tracheophyta</taxon>
        <taxon>Spermatophyta</taxon>
        <taxon>Magnoliopsida</taxon>
        <taxon>eudicotyledons</taxon>
        <taxon>Gunneridae</taxon>
        <taxon>Pentapetalae</taxon>
        <taxon>asterids</taxon>
        <taxon>lamiids</taxon>
        <taxon>Lamiales</taxon>
        <taxon>Pedaliaceae</taxon>
        <taxon>Sesamum</taxon>
    </lineage>
</organism>
<gene>
    <name evidence="1" type="ORF">Sangu_1966500</name>
</gene>
<protein>
    <submittedName>
        <fullName evidence="1">Uncharacterized protein</fullName>
    </submittedName>
</protein>
<dbReference type="EMBL" id="JACGWK010000012">
    <property type="protein sequence ID" value="KAL0323472.1"/>
    <property type="molecule type" value="Genomic_DNA"/>
</dbReference>
<reference evidence="1" key="1">
    <citation type="submission" date="2020-06" db="EMBL/GenBank/DDBJ databases">
        <authorList>
            <person name="Li T."/>
            <person name="Hu X."/>
            <person name="Zhang T."/>
            <person name="Song X."/>
            <person name="Zhang H."/>
            <person name="Dai N."/>
            <person name="Sheng W."/>
            <person name="Hou X."/>
            <person name="Wei L."/>
        </authorList>
    </citation>
    <scope>NUCLEOTIDE SEQUENCE</scope>
    <source>
        <strain evidence="1">G01</strain>
        <tissue evidence="1">Leaf</tissue>
    </source>
</reference>
<accession>A0AAW2LZD6</accession>
<dbReference type="AlphaFoldDB" id="A0AAW2LZD6"/>
<reference evidence="1" key="2">
    <citation type="journal article" date="2024" name="Plant">
        <title>Genomic evolution and insights into agronomic trait innovations of Sesamum species.</title>
        <authorList>
            <person name="Miao H."/>
            <person name="Wang L."/>
            <person name="Qu L."/>
            <person name="Liu H."/>
            <person name="Sun Y."/>
            <person name="Le M."/>
            <person name="Wang Q."/>
            <person name="Wei S."/>
            <person name="Zheng Y."/>
            <person name="Lin W."/>
            <person name="Duan Y."/>
            <person name="Cao H."/>
            <person name="Xiong S."/>
            <person name="Wang X."/>
            <person name="Wei L."/>
            <person name="Li C."/>
            <person name="Ma Q."/>
            <person name="Ju M."/>
            <person name="Zhao R."/>
            <person name="Li G."/>
            <person name="Mu C."/>
            <person name="Tian Q."/>
            <person name="Mei H."/>
            <person name="Zhang T."/>
            <person name="Gao T."/>
            <person name="Zhang H."/>
        </authorList>
    </citation>
    <scope>NUCLEOTIDE SEQUENCE</scope>
    <source>
        <strain evidence="1">G01</strain>
    </source>
</reference>
<sequence>MATVYVGGEAVIAYTERRQPSPKLFWATSSSPAQKGATARSLAKGDDLASPPFAGVTSPSPPPLALLLWATTVTQVKAMGRG</sequence>
<comment type="caution">
    <text evidence="1">The sequence shown here is derived from an EMBL/GenBank/DDBJ whole genome shotgun (WGS) entry which is preliminary data.</text>
</comment>
<evidence type="ECO:0000313" key="1">
    <source>
        <dbReference type="EMBL" id="KAL0323472.1"/>
    </source>
</evidence>
<proteinExistence type="predicted"/>
<name>A0AAW2LZD6_9LAMI</name>